<dbReference type="EMBL" id="BQFW01000001">
    <property type="protein sequence ID" value="GJJ67931.1"/>
    <property type="molecule type" value="Genomic_DNA"/>
</dbReference>
<proteinExistence type="predicted"/>
<dbReference type="Proteomes" id="UP000827284">
    <property type="component" value="Unassembled WGS sequence"/>
</dbReference>
<evidence type="ECO:0000313" key="3">
    <source>
        <dbReference type="Proteomes" id="UP000827284"/>
    </source>
</evidence>
<gene>
    <name evidence="2" type="ORF">EMPS_00277</name>
</gene>
<organism evidence="2 3">
    <name type="scientific">Entomortierella parvispora</name>
    <dbReference type="NCBI Taxonomy" id="205924"/>
    <lineage>
        <taxon>Eukaryota</taxon>
        <taxon>Fungi</taxon>
        <taxon>Fungi incertae sedis</taxon>
        <taxon>Mucoromycota</taxon>
        <taxon>Mortierellomycotina</taxon>
        <taxon>Mortierellomycetes</taxon>
        <taxon>Mortierellales</taxon>
        <taxon>Mortierellaceae</taxon>
        <taxon>Entomortierella</taxon>
    </lineage>
</organism>
<feature type="compositionally biased region" description="Low complexity" evidence="1">
    <location>
        <begin position="1"/>
        <end position="12"/>
    </location>
</feature>
<name>A0A9P3LR65_9FUNG</name>
<feature type="region of interest" description="Disordered" evidence="1">
    <location>
        <begin position="86"/>
        <end position="111"/>
    </location>
</feature>
<reference evidence="2" key="2">
    <citation type="journal article" date="2022" name="Microbiol. Resour. Announc.">
        <title>Whole-Genome Sequence of Entomortierella parvispora E1425, a Mucoromycotan Fungus Associated with Burkholderiaceae-Related Endosymbiotic Bacteria.</title>
        <authorList>
            <person name="Herlambang A."/>
            <person name="Guo Y."/>
            <person name="Takashima Y."/>
            <person name="Narisawa K."/>
            <person name="Ohta H."/>
            <person name="Nishizawa T."/>
        </authorList>
    </citation>
    <scope>NUCLEOTIDE SEQUENCE</scope>
    <source>
        <strain evidence="2">E1425</strain>
    </source>
</reference>
<protein>
    <submittedName>
        <fullName evidence="2">Uncharacterized protein</fullName>
    </submittedName>
</protein>
<comment type="caution">
    <text evidence="2">The sequence shown here is derived from an EMBL/GenBank/DDBJ whole genome shotgun (WGS) entry which is preliminary data.</text>
</comment>
<evidence type="ECO:0000313" key="2">
    <source>
        <dbReference type="EMBL" id="GJJ67931.1"/>
    </source>
</evidence>
<feature type="region of interest" description="Disordered" evidence="1">
    <location>
        <begin position="1"/>
        <end position="23"/>
    </location>
</feature>
<dbReference type="OrthoDB" id="163120at2759"/>
<sequence length="343" mass="37915">MESPASPASSHSGSHHENEDHDESIDVPPVILIQLHLRKGQPLVRCRSTKDLPNPAPFQYNIKEESFDHLIHLIRTHLPEVPGRDWPEDARPYLQPAHTTPQKKYREMSEENYRPRMEKAWRVSYKRVSKEMLRDPVCVHLFIYLVSANAELRKVKTPITTLAALAAISNEASSSSSSAASASAVPAKTQASPPATAGKKVVAALPTARKIANGTTGDATPSAIPPTPEPSKARLDEAHALIADAVSQKRLDPMGAITESHFARYLASLPSFPSPTEILVLPQTDLFREAKQLDAMARTLQEKRRNEEALEREPYRTVRMKLNGADVPVQIHLQSLKEALGLL</sequence>
<dbReference type="AlphaFoldDB" id="A0A9P3LR65"/>
<keyword evidence="3" id="KW-1185">Reference proteome</keyword>
<reference evidence="2" key="1">
    <citation type="submission" date="2021-11" db="EMBL/GenBank/DDBJ databases">
        <authorList>
            <person name="Herlambang A."/>
            <person name="Guo Y."/>
            <person name="Takashima Y."/>
            <person name="Nishizawa T."/>
        </authorList>
    </citation>
    <scope>NUCLEOTIDE SEQUENCE</scope>
    <source>
        <strain evidence="2">E1425</strain>
    </source>
</reference>
<accession>A0A9P3LR65</accession>
<evidence type="ECO:0000256" key="1">
    <source>
        <dbReference type="SAM" id="MobiDB-lite"/>
    </source>
</evidence>